<gene>
    <name evidence="2" type="ORF">CK203_030350</name>
</gene>
<accession>A0A438IV65</accession>
<evidence type="ECO:0000256" key="1">
    <source>
        <dbReference type="SAM" id="SignalP"/>
    </source>
</evidence>
<keyword evidence="1" id="KW-0732">Signal</keyword>
<proteinExistence type="predicted"/>
<comment type="caution">
    <text evidence="2">The sequence shown here is derived from an EMBL/GenBank/DDBJ whole genome shotgun (WGS) entry which is preliminary data.</text>
</comment>
<evidence type="ECO:0000313" key="3">
    <source>
        <dbReference type="Proteomes" id="UP000288805"/>
    </source>
</evidence>
<sequence length="100" mass="11161">MGIFLTLSALASFACTRFFPKLDRRLDSPVAGGVRRLADPRISAPPPFFDQISGVRGLGRWSESVIEFMNGIENLRERVVPRGVVGVDDRVEKRLGFAIW</sequence>
<feature type="signal peptide" evidence="1">
    <location>
        <begin position="1"/>
        <end position="16"/>
    </location>
</feature>
<evidence type="ECO:0000313" key="2">
    <source>
        <dbReference type="EMBL" id="RVX00641.1"/>
    </source>
</evidence>
<dbReference type="AlphaFoldDB" id="A0A438IV65"/>
<dbReference type="Proteomes" id="UP000288805">
    <property type="component" value="Unassembled WGS sequence"/>
</dbReference>
<protein>
    <submittedName>
        <fullName evidence="2">Uncharacterized protein</fullName>
    </submittedName>
</protein>
<organism evidence="2 3">
    <name type="scientific">Vitis vinifera</name>
    <name type="common">Grape</name>
    <dbReference type="NCBI Taxonomy" id="29760"/>
    <lineage>
        <taxon>Eukaryota</taxon>
        <taxon>Viridiplantae</taxon>
        <taxon>Streptophyta</taxon>
        <taxon>Embryophyta</taxon>
        <taxon>Tracheophyta</taxon>
        <taxon>Spermatophyta</taxon>
        <taxon>Magnoliopsida</taxon>
        <taxon>eudicotyledons</taxon>
        <taxon>Gunneridae</taxon>
        <taxon>Pentapetalae</taxon>
        <taxon>rosids</taxon>
        <taxon>Vitales</taxon>
        <taxon>Vitaceae</taxon>
        <taxon>Viteae</taxon>
        <taxon>Vitis</taxon>
    </lineage>
</organism>
<dbReference type="EMBL" id="QGNW01000080">
    <property type="protein sequence ID" value="RVX00641.1"/>
    <property type="molecule type" value="Genomic_DNA"/>
</dbReference>
<feature type="chain" id="PRO_5019272388" evidence="1">
    <location>
        <begin position="17"/>
        <end position="100"/>
    </location>
</feature>
<reference evidence="2 3" key="1">
    <citation type="journal article" date="2018" name="PLoS Genet.">
        <title>Population sequencing reveals clonal diversity and ancestral inbreeding in the grapevine cultivar Chardonnay.</title>
        <authorList>
            <person name="Roach M.J."/>
            <person name="Johnson D.L."/>
            <person name="Bohlmann J."/>
            <person name="van Vuuren H.J."/>
            <person name="Jones S.J."/>
            <person name="Pretorius I.S."/>
            <person name="Schmidt S.A."/>
            <person name="Borneman A.R."/>
        </authorList>
    </citation>
    <scope>NUCLEOTIDE SEQUENCE [LARGE SCALE GENOMIC DNA]</scope>
    <source>
        <strain evidence="3">cv. Chardonnay</strain>
        <tissue evidence="2">Leaf</tissue>
    </source>
</reference>
<name>A0A438IV65_VITVI</name>